<dbReference type="PANTHER" id="PTHR40446:SF2">
    <property type="entry name" value="N-ACETYLGLUCOSAMINE-1-PHOSPHODIESTER ALPHA-N-ACETYLGLUCOSAMINIDASE"/>
    <property type="match status" value="1"/>
</dbReference>
<feature type="region of interest" description="Disordered" evidence="1">
    <location>
        <begin position="16"/>
        <end position="39"/>
    </location>
</feature>
<name>A0A6C0G0R0_9BACL</name>
<feature type="domain" description="Phosphodiester glycosidase" evidence="3">
    <location>
        <begin position="195"/>
        <end position="376"/>
    </location>
</feature>
<dbReference type="PANTHER" id="PTHR40446">
    <property type="entry name" value="N-ACETYLGLUCOSAMINE-1-PHOSPHODIESTER ALPHA-N-ACETYLGLUCOSAMINIDASE"/>
    <property type="match status" value="1"/>
</dbReference>
<keyword evidence="4" id="KW-0326">Glycosidase</keyword>
<feature type="transmembrane region" description="Helical" evidence="2">
    <location>
        <begin position="45"/>
        <end position="69"/>
    </location>
</feature>
<evidence type="ECO:0000259" key="3">
    <source>
        <dbReference type="Pfam" id="PF09992"/>
    </source>
</evidence>
<dbReference type="GO" id="GO:0016798">
    <property type="term" value="F:hydrolase activity, acting on glycosyl bonds"/>
    <property type="evidence" value="ECO:0007669"/>
    <property type="project" value="UniProtKB-KW"/>
</dbReference>
<feature type="compositionally biased region" description="Basic residues" evidence="1">
    <location>
        <begin position="27"/>
        <end position="39"/>
    </location>
</feature>
<keyword evidence="2" id="KW-0472">Membrane</keyword>
<keyword evidence="2" id="KW-0812">Transmembrane</keyword>
<gene>
    <name evidence="4" type="ORF">GXP70_09260</name>
</gene>
<proteinExistence type="predicted"/>
<protein>
    <submittedName>
        <fullName evidence="4">Phosphodiester glycosidase family protein</fullName>
    </submittedName>
</protein>
<evidence type="ECO:0000256" key="1">
    <source>
        <dbReference type="SAM" id="MobiDB-lite"/>
    </source>
</evidence>
<feature type="compositionally biased region" description="Polar residues" evidence="1">
    <location>
        <begin position="128"/>
        <end position="147"/>
    </location>
</feature>
<keyword evidence="2" id="KW-1133">Transmembrane helix</keyword>
<reference evidence="4 5" key="1">
    <citation type="submission" date="2020-01" db="EMBL/GenBank/DDBJ databases">
        <title>Paenibacillus sp. nov., isolated from tomato rhizosphere.</title>
        <authorList>
            <person name="Weon H.-Y."/>
            <person name="Lee S.A."/>
        </authorList>
    </citation>
    <scope>NUCLEOTIDE SEQUENCE [LARGE SCALE GENOMIC DNA]</scope>
    <source>
        <strain evidence="4 5">12200R-189</strain>
    </source>
</reference>
<sequence>METIGGKIVRTKISAGTAGAATAGRPAQRKRKAIRKPARRRSRRWLRAIAAVFGVVLLLATCGGIWLFLTPSGTNFRYLMADTIITTQHRKWAKYIIGQEALDSRVQAYQKKFDAMGEERDTHVIHSGTGSSDPSAGSGTAADSQNKPLVEVESISGHGYSGYVMTVNDPTKIRIAVPDKPGRGERVTSMVKRTGAIAGVNGGGFADPNWEGNGFQPIGIVMSGGKLFYSDLGKSKSTQVVGIDGSGKMVAGRYTLGELKQMGVKEAVTFQPRIIVNGKGLIKNAADGWGIAPRTAMGQREDGAILFVVIDGRQPGHSIGANLYDVQQILLERGAVIAANLDGGSSTVLVKDGEVLNKPSTKSSEGRYLPTAFLVFEHPEQADIRNVWEGLKPSDIDPGKW</sequence>
<accession>A0A6C0G0R0</accession>
<keyword evidence="4" id="KW-0378">Hydrolase</keyword>
<dbReference type="EMBL" id="CP048209">
    <property type="protein sequence ID" value="QHT60110.1"/>
    <property type="molecule type" value="Genomic_DNA"/>
</dbReference>
<evidence type="ECO:0000256" key="2">
    <source>
        <dbReference type="SAM" id="Phobius"/>
    </source>
</evidence>
<dbReference type="InterPro" id="IPR018711">
    <property type="entry name" value="NAGPA"/>
</dbReference>
<evidence type="ECO:0000313" key="4">
    <source>
        <dbReference type="EMBL" id="QHT60110.1"/>
    </source>
</evidence>
<organism evidence="4 5">
    <name type="scientific">Paenibacillus lycopersici</name>
    <dbReference type="NCBI Taxonomy" id="2704462"/>
    <lineage>
        <taxon>Bacteria</taxon>
        <taxon>Bacillati</taxon>
        <taxon>Bacillota</taxon>
        <taxon>Bacilli</taxon>
        <taxon>Bacillales</taxon>
        <taxon>Paenibacillaceae</taxon>
        <taxon>Paenibacillus</taxon>
    </lineage>
</organism>
<evidence type="ECO:0000313" key="5">
    <source>
        <dbReference type="Proteomes" id="UP000476064"/>
    </source>
</evidence>
<dbReference type="KEGG" id="plyc:GXP70_09260"/>
<dbReference type="Pfam" id="PF09992">
    <property type="entry name" value="NAGPA"/>
    <property type="match status" value="1"/>
</dbReference>
<dbReference type="AlphaFoldDB" id="A0A6C0G0R0"/>
<dbReference type="Proteomes" id="UP000476064">
    <property type="component" value="Chromosome"/>
</dbReference>
<feature type="compositionally biased region" description="Low complexity" evidence="1">
    <location>
        <begin position="16"/>
        <end position="26"/>
    </location>
</feature>
<keyword evidence="5" id="KW-1185">Reference proteome</keyword>
<feature type="region of interest" description="Disordered" evidence="1">
    <location>
        <begin position="124"/>
        <end position="147"/>
    </location>
</feature>